<organism evidence="1">
    <name type="scientific">Entomoneis paludosa</name>
    <dbReference type="NCBI Taxonomy" id="265537"/>
    <lineage>
        <taxon>Eukaryota</taxon>
        <taxon>Sar</taxon>
        <taxon>Stramenopiles</taxon>
        <taxon>Ochrophyta</taxon>
        <taxon>Bacillariophyta</taxon>
        <taxon>Bacillariophyceae</taxon>
        <taxon>Bacillariophycidae</taxon>
        <taxon>Entomoneidaceae</taxon>
        <taxon>Entomoneis</taxon>
    </lineage>
</organism>
<sequence>MVQYPLCHHRCARIGRFGNHVGSGSLDLELYVHRLGRKSLIFGVTIAHRFFLSTILISTGMEPPLGQISFFLLCLQFSRAQMDNLGVKPYTTRVKHMRAQHLADLYPQYDRNLLMNFSMSKHIVHNE</sequence>
<protein>
    <submittedName>
        <fullName evidence="1">Uncharacterized protein</fullName>
    </submittedName>
</protein>
<reference evidence="1" key="1">
    <citation type="submission" date="2021-01" db="EMBL/GenBank/DDBJ databases">
        <authorList>
            <person name="Corre E."/>
            <person name="Pelletier E."/>
            <person name="Niang G."/>
            <person name="Scheremetjew M."/>
            <person name="Finn R."/>
            <person name="Kale V."/>
            <person name="Holt S."/>
            <person name="Cochrane G."/>
            <person name="Meng A."/>
            <person name="Brown T."/>
            <person name="Cohen L."/>
        </authorList>
    </citation>
    <scope>NUCLEOTIDE SEQUENCE</scope>
    <source>
        <strain evidence="1">CCMP125</strain>
    </source>
</reference>
<dbReference type="EMBL" id="HBHT01039625">
    <property type="protein sequence ID" value="CAD9993948.1"/>
    <property type="molecule type" value="Transcribed_RNA"/>
</dbReference>
<proteinExistence type="predicted"/>
<dbReference type="AlphaFoldDB" id="A0A7S2YT15"/>
<evidence type="ECO:0000313" key="1">
    <source>
        <dbReference type="EMBL" id="CAD9993948.1"/>
    </source>
</evidence>
<accession>A0A7S2YT15</accession>
<gene>
    <name evidence="1" type="ORF">APAL1065_LOCUS26622</name>
</gene>
<name>A0A7S2YT15_9STRA</name>